<evidence type="ECO:0000313" key="2">
    <source>
        <dbReference type="Proteomes" id="UP000694409"/>
    </source>
</evidence>
<dbReference type="Pfam" id="PF05753">
    <property type="entry name" value="TRAP_beta"/>
    <property type="match status" value="1"/>
</dbReference>
<dbReference type="PANTHER" id="PTHR12861:SF3">
    <property type="entry name" value="TRANSLOCON-ASSOCIATED PROTEIN SUBUNIT BETA"/>
    <property type="match status" value="1"/>
</dbReference>
<accession>A0A8C9KRX2</accession>
<proteinExistence type="predicted"/>
<keyword evidence="2" id="KW-1185">Reference proteome</keyword>
<reference evidence="1" key="1">
    <citation type="submission" date="2025-08" db="UniProtKB">
        <authorList>
            <consortium name="Ensembl"/>
        </authorList>
    </citation>
    <scope>IDENTIFICATION</scope>
</reference>
<evidence type="ECO:0000313" key="1">
    <source>
        <dbReference type="Ensembl" id="ENSSCAP00000001135.1"/>
    </source>
</evidence>
<organism evidence="1 2">
    <name type="scientific">Serinus canaria</name>
    <name type="common">Island canary</name>
    <name type="synonym">Fringilla canaria</name>
    <dbReference type="NCBI Taxonomy" id="9135"/>
    <lineage>
        <taxon>Eukaryota</taxon>
        <taxon>Metazoa</taxon>
        <taxon>Chordata</taxon>
        <taxon>Craniata</taxon>
        <taxon>Vertebrata</taxon>
        <taxon>Euteleostomi</taxon>
        <taxon>Archelosauria</taxon>
        <taxon>Archosauria</taxon>
        <taxon>Dinosauria</taxon>
        <taxon>Saurischia</taxon>
        <taxon>Theropoda</taxon>
        <taxon>Coelurosauria</taxon>
        <taxon>Aves</taxon>
        <taxon>Neognathae</taxon>
        <taxon>Neoaves</taxon>
        <taxon>Telluraves</taxon>
        <taxon>Australaves</taxon>
        <taxon>Passeriformes</taxon>
        <taxon>Passeroidea</taxon>
        <taxon>Fringillidae</taxon>
        <taxon>Carduelinae</taxon>
        <taxon>Serinus</taxon>
    </lineage>
</organism>
<protein>
    <submittedName>
        <fullName evidence="1">Uncharacterized protein</fullName>
    </submittedName>
</protein>
<dbReference type="Ensembl" id="ENSSCAT00000001307.1">
    <property type="protein sequence ID" value="ENSSCAP00000001135.1"/>
    <property type="gene ID" value="ENSSCAG00000000961.1"/>
</dbReference>
<dbReference type="PANTHER" id="PTHR12861">
    <property type="entry name" value="TRANSLOCON-ASSOCIATED PROTEIN, BETA SUBUNIT PRECURSOR TRAP-BETA SIGNAL SEQUENCE RECEPTOR BETA SUBUNIT"/>
    <property type="match status" value="1"/>
</dbReference>
<reference evidence="1" key="2">
    <citation type="submission" date="2025-09" db="UniProtKB">
        <authorList>
            <consortium name="Ensembl"/>
        </authorList>
    </citation>
    <scope>IDENTIFICATION</scope>
</reference>
<dbReference type="Proteomes" id="UP000694409">
    <property type="component" value="Unassembled WGS sequence"/>
</dbReference>
<dbReference type="AlphaFoldDB" id="A0A8C9KRX2"/>
<name>A0A8C9KRX2_SERCA</name>
<sequence>MCIHGMVSEVQETAKSCGKNDVFPVLVVVSLSFAFLPLQSPCKAPQLSSPSYTGDISSLKNQFFHLVKMELPVHFAAEPVSRWQSLRFLSHPSFVVLSAALDVELSDDSFPPEDFGIVSGMLSVKWDRIAPASNVSHTVVLRPLKA</sequence>
<dbReference type="GO" id="GO:0005783">
    <property type="term" value="C:endoplasmic reticulum"/>
    <property type="evidence" value="ECO:0007669"/>
    <property type="project" value="TreeGrafter"/>
</dbReference>
<dbReference type="GeneTree" id="ENSGT00390000005125"/>